<dbReference type="InterPro" id="IPR043504">
    <property type="entry name" value="Peptidase_S1_PA_chymotrypsin"/>
</dbReference>
<dbReference type="CDD" id="cd21112">
    <property type="entry name" value="alphaLP-like"/>
    <property type="match status" value="1"/>
</dbReference>
<dbReference type="Proteomes" id="UP000467105">
    <property type="component" value="Chromosome"/>
</dbReference>
<sequence length="221" mass="22739">MWSRALAVIATAVIGAGSSAGPVLAEGNPPAPGAKIEDDNSACTAAFAARGNDDAYYLMTSGHCDSHDGSVWTYGDDNVPLGRVSAQEYEENGDTGTQRKDAAIIRLDQAVGVPVGDVAGRYPVRNALGFSQIQVGMPFCKVGAVTGETCGAVTGTEGNYAVETNVYSLPGDSGSPGFVKNADGTVSAVGILTSSPEGDDHTTYFVLVEPLLSKWGLHILP</sequence>
<dbReference type="SUPFAM" id="SSF50494">
    <property type="entry name" value="Trypsin-like serine proteases"/>
    <property type="match status" value="1"/>
</dbReference>
<dbReference type="InterPro" id="IPR009003">
    <property type="entry name" value="Peptidase_S1_PA"/>
</dbReference>
<name>A0A7I7Z5W0_9MYCO</name>
<dbReference type="RefSeq" id="WP_085269429.1">
    <property type="nucleotide sequence ID" value="NZ_AP022614.1"/>
</dbReference>
<dbReference type="AlphaFoldDB" id="A0A7I7Z5W0"/>
<proteinExistence type="predicted"/>
<dbReference type="Gene3D" id="2.40.10.10">
    <property type="entry name" value="Trypsin-like serine proteases"/>
    <property type="match status" value="2"/>
</dbReference>
<keyword evidence="2" id="KW-1185">Reference proteome</keyword>
<organism evidence="1 2">
    <name type="scientific">Mycobacterium parmense</name>
    <dbReference type="NCBI Taxonomy" id="185642"/>
    <lineage>
        <taxon>Bacteria</taxon>
        <taxon>Bacillati</taxon>
        <taxon>Actinomycetota</taxon>
        <taxon>Actinomycetes</taxon>
        <taxon>Mycobacteriales</taxon>
        <taxon>Mycobacteriaceae</taxon>
        <taxon>Mycobacterium</taxon>
        <taxon>Mycobacterium simiae complex</taxon>
    </lineage>
</organism>
<dbReference type="EMBL" id="AP022614">
    <property type="protein sequence ID" value="BBZ48261.1"/>
    <property type="molecule type" value="Genomic_DNA"/>
</dbReference>
<reference evidence="1 2" key="1">
    <citation type="journal article" date="2019" name="Emerg. Microbes Infect.">
        <title>Comprehensive subspecies identification of 175 nontuberculous mycobacteria species based on 7547 genomic profiles.</title>
        <authorList>
            <person name="Matsumoto Y."/>
            <person name="Kinjo T."/>
            <person name="Motooka D."/>
            <person name="Nabeya D."/>
            <person name="Jung N."/>
            <person name="Uechi K."/>
            <person name="Horii T."/>
            <person name="Iida T."/>
            <person name="Fujita J."/>
            <person name="Nakamura S."/>
        </authorList>
    </citation>
    <scope>NUCLEOTIDE SEQUENCE [LARGE SCALE GENOMIC DNA]</scope>
    <source>
        <strain evidence="1 2">JCM 14742</strain>
    </source>
</reference>
<gene>
    <name evidence="1" type="ORF">MPRM_55420</name>
</gene>
<protein>
    <submittedName>
        <fullName evidence="1">Uncharacterized protein</fullName>
    </submittedName>
</protein>
<evidence type="ECO:0000313" key="2">
    <source>
        <dbReference type="Proteomes" id="UP000467105"/>
    </source>
</evidence>
<accession>A0A7I7Z5W0</accession>
<evidence type="ECO:0000313" key="1">
    <source>
        <dbReference type="EMBL" id="BBZ48261.1"/>
    </source>
</evidence>